<dbReference type="KEGG" id="pbv:AR543_03920"/>
<sequence>MIAFPYESLSIRIIGLVLYISVIAVNIERITHVHGKFLPRLLKDLLFSVQDSSEAPYHLLLGTSYSRYAISYFYQIIPISVPPQ</sequence>
<keyword evidence="1" id="KW-0812">Transmembrane</keyword>
<protein>
    <submittedName>
        <fullName evidence="2">Uncharacterized protein</fullName>
    </submittedName>
</protein>
<proteinExistence type="predicted"/>
<dbReference type="AlphaFoldDB" id="A0A172ZC86"/>
<evidence type="ECO:0000313" key="3">
    <source>
        <dbReference type="Proteomes" id="UP000078148"/>
    </source>
</evidence>
<reference evidence="3" key="1">
    <citation type="submission" date="2015-10" db="EMBL/GenBank/DDBJ databases">
        <title>Genome of Paenibacillus bovis sp. nov.</title>
        <authorList>
            <person name="Wu Z."/>
            <person name="Gao C."/>
            <person name="Liu Z."/>
            <person name="Zheng H."/>
        </authorList>
    </citation>
    <scope>NUCLEOTIDE SEQUENCE [LARGE SCALE GENOMIC DNA]</scope>
    <source>
        <strain evidence="3">BD3526</strain>
    </source>
</reference>
<reference evidence="2 3" key="2">
    <citation type="journal article" date="2016" name="Int. J. Syst. Evol. Microbiol.">
        <title>Paenibacillus bovis sp. nov., isolated from raw yak (Bos grunniens) milk.</title>
        <authorList>
            <person name="Gao C."/>
            <person name="Han J."/>
            <person name="Liu Z."/>
            <person name="Xu X."/>
            <person name="Hang F."/>
            <person name="Wu Z."/>
        </authorList>
    </citation>
    <scope>NUCLEOTIDE SEQUENCE [LARGE SCALE GENOMIC DNA]</scope>
    <source>
        <strain evidence="2 3">BD3526</strain>
    </source>
</reference>
<name>A0A172ZC86_9BACL</name>
<evidence type="ECO:0000256" key="1">
    <source>
        <dbReference type="SAM" id="Phobius"/>
    </source>
</evidence>
<evidence type="ECO:0000313" key="2">
    <source>
        <dbReference type="EMBL" id="ANF95256.1"/>
    </source>
</evidence>
<feature type="transmembrane region" description="Helical" evidence="1">
    <location>
        <begin position="6"/>
        <end position="27"/>
    </location>
</feature>
<keyword evidence="3" id="KW-1185">Reference proteome</keyword>
<accession>A0A172ZC86</accession>
<keyword evidence="1" id="KW-1133">Transmembrane helix</keyword>
<dbReference type="Proteomes" id="UP000078148">
    <property type="component" value="Chromosome"/>
</dbReference>
<gene>
    <name evidence="2" type="ORF">AR543_03920</name>
</gene>
<dbReference type="STRING" id="1616788.AR543_03920"/>
<organism evidence="2 3">
    <name type="scientific">Paenibacillus bovis</name>
    <dbReference type="NCBI Taxonomy" id="1616788"/>
    <lineage>
        <taxon>Bacteria</taxon>
        <taxon>Bacillati</taxon>
        <taxon>Bacillota</taxon>
        <taxon>Bacilli</taxon>
        <taxon>Bacillales</taxon>
        <taxon>Paenibacillaceae</taxon>
        <taxon>Paenibacillus</taxon>
    </lineage>
</organism>
<keyword evidence="1" id="KW-0472">Membrane</keyword>
<dbReference type="EMBL" id="CP013023">
    <property type="protein sequence ID" value="ANF95256.1"/>
    <property type="molecule type" value="Genomic_DNA"/>
</dbReference>